<sequence>MGMAEVKKLYSEYIAQVQELESKKKIGDGLFGMGKKISDDPCHDAFAEKLEAELKSFGSGSPSSAEIREVLGYIYHVPSELNESLSAYWMMNAVHGFTTELIGMLDKTDAEELMHQYEKDVPKRQRFPVQKQVFSALKKAAK</sequence>
<dbReference type="EMBL" id="FNWV01000012">
    <property type="protein sequence ID" value="SEH79359.1"/>
    <property type="molecule type" value="Genomic_DNA"/>
</dbReference>
<organism evidence="1 2">
    <name type="scientific">Ruminococcus flavefaciens</name>
    <dbReference type="NCBI Taxonomy" id="1265"/>
    <lineage>
        <taxon>Bacteria</taxon>
        <taxon>Bacillati</taxon>
        <taxon>Bacillota</taxon>
        <taxon>Clostridia</taxon>
        <taxon>Eubacteriales</taxon>
        <taxon>Oscillospiraceae</taxon>
        <taxon>Ruminococcus</taxon>
    </lineage>
</organism>
<protein>
    <submittedName>
        <fullName evidence="1">Uncharacterized protein</fullName>
    </submittedName>
</protein>
<name>A0A1H6KUV6_RUMFL</name>
<dbReference type="AlphaFoldDB" id="A0A1H6KUV6"/>
<dbReference type="RefSeq" id="WP_074718343.1">
    <property type="nucleotide sequence ID" value="NZ_FNWV01000012.1"/>
</dbReference>
<evidence type="ECO:0000313" key="1">
    <source>
        <dbReference type="EMBL" id="SEH79359.1"/>
    </source>
</evidence>
<dbReference type="Proteomes" id="UP000183190">
    <property type="component" value="Unassembled WGS sequence"/>
</dbReference>
<reference evidence="1 2" key="1">
    <citation type="submission" date="2016-10" db="EMBL/GenBank/DDBJ databases">
        <authorList>
            <person name="de Groot N.N."/>
        </authorList>
    </citation>
    <scope>NUCLEOTIDE SEQUENCE [LARGE SCALE GENOMIC DNA]</scope>
    <source>
        <strain evidence="1 2">YAD2003</strain>
    </source>
</reference>
<dbReference type="OrthoDB" id="1821857at2"/>
<evidence type="ECO:0000313" key="2">
    <source>
        <dbReference type="Proteomes" id="UP000183190"/>
    </source>
</evidence>
<gene>
    <name evidence="1" type="ORF">SAMN02910265_02734</name>
</gene>
<proteinExistence type="predicted"/>
<accession>A0A1H6KUV6</accession>